<gene>
    <name evidence="1" type="ORF">CVLEPA_LOCUS30610</name>
</gene>
<accession>A0ABP0H1W8</accession>
<comment type="caution">
    <text evidence="1">The sequence shown here is derived from an EMBL/GenBank/DDBJ whole genome shotgun (WGS) entry which is preliminary data.</text>
</comment>
<evidence type="ECO:0000313" key="2">
    <source>
        <dbReference type="Proteomes" id="UP001642483"/>
    </source>
</evidence>
<dbReference type="Proteomes" id="UP001642483">
    <property type="component" value="Unassembled WGS sequence"/>
</dbReference>
<proteinExistence type="predicted"/>
<sequence>MVVPRHELASCHTEYEQAFFFTKGQLRNGLDLQLRYHCNYLEQDVNDACFCSVVLMNSSKFRLIHLTTVRVCECRL</sequence>
<evidence type="ECO:0000313" key="1">
    <source>
        <dbReference type="EMBL" id="CAK8697368.1"/>
    </source>
</evidence>
<protein>
    <submittedName>
        <fullName evidence="1">Uncharacterized protein</fullName>
    </submittedName>
</protein>
<reference evidence="1 2" key="1">
    <citation type="submission" date="2024-02" db="EMBL/GenBank/DDBJ databases">
        <authorList>
            <person name="Daric V."/>
            <person name="Darras S."/>
        </authorList>
    </citation>
    <scope>NUCLEOTIDE SEQUENCE [LARGE SCALE GENOMIC DNA]</scope>
</reference>
<keyword evidence="2" id="KW-1185">Reference proteome</keyword>
<organism evidence="1 2">
    <name type="scientific">Clavelina lepadiformis</name>
    <name type="common">Light-bulb sea squirt</name>
    <name type="synonym">Ascidia lepadiformis</name>
    <dbReference type="NCBI Taxonomy" id="159417"/>
    <lineage>
        <taxon>Eukaryota</taxon>
        <taxon>Metazoa</taxon>
        <taxon>Chordata</taxon>
        <taxon>Tunicata</taxon>
        <taxon>Ascidiacea</taxon>
        <taxon>Aplousobranchia</taxon>
        <taxon>Clavelinidae</taxon>
        <taxon>Clavelina</taxon>
    </lineage>
</organism>
<name>A0ABP0H1W8_CLALP</name>
<dbReference type="EMBL" id="CAWYQH010000163">
    <property type="protein sequence ID" value="CAK8697368.1"/>
    <property type="molecule type" value="Genomic_DNA"/>
</dbReference>